<name>A0A0L0FU56_9EUKA</name>
<evidence type="ECO:0000313" key="9">
    <source>
        <dbReference type="Proteomes" id="UP000054560"/>
    </source>
</evidence>
<dbReference type="eggNOG" id="KOG3818">
    <property type="taxonomic scope" value="Eukaryota"/>
</dbReference>
<proteinExistence type="inferred from homology"/>
<dbReference type="RefSeq" id="XP_014153973.1">
    <property type="nucleotide sequence ID" value="XM_014298498.1"/>
</dbReference>
<dbReference type="GO" id="GO:0003677">
    <property type="term" value="F:DNA binding"/>
    <property type="evidence" value="ECO:0007669"/>
    <property type="project" value="UniProtKB-KW"/>
</dbReference>
<protein>
    <recommendedName>
        <fullName evidence="6">DNA polymerase II subunit 2</fullName>
    </recommendedName>
</protein>
<evidence type="ECO:0000256" key="4">
    <source>
        <dbReference type="ARBA" id="ARBA00023125"/>
    </source>
</evidence>
<dbReference type="GeneID" id="25908063"/>
<keyword evidence="4" id="KW-0238">DNA-binding</keyword>
<dbReference type="Pfam" id="PF04042">
    <property type="entry name" value="DNA_pol_E_B"/>
    <property type="match status" value="1"/>
</dbReference>
<comment type="subcellular location">
    <subcellularLocation>
        <location evidence="1">Nucleus</location>
    </subcellularLocation>
</comment>
<dbReference type="InterPro" id="IPR029052">
    <property type="entry name" value="Metallo-depent_PP-like"/>
</dbReference>
<dbReference type="InterPro" id="IPR016266">
    <property type="entry name" value="POLE2"/>
</dbReference>
<evidence type="ECO:0000256" key="3">
    <source>
        <dbReference type="ARBA" id="ARBA00022705"/>
    </source>
</evidence>
<dbReference type="InterPro" id="IPR007185">
    <property type="entry name" value="DNA_pol_a/d/e_bsu"/>
</dbReference>
<dbReference type="PANTHER" id="PTHR12708">
    <property type="entry name" value="DNA POLYMERASE EPSILON SUBUNIT B"/>
    <property type="match status" value="1"/>
</dbReference>
<dbReference type="AlphaFoldDB" id="A0A0L0FU56"/>
<feature type="domain" description="DNA polymerase alpha/delta/epsilon subunit B" evidence="7">
    <location>
        <begin position="100"/>
        <end position="301"/>
    </location>
</feature>
<dbReference type="SUPFAM" id="SSF56300">
    <property type="entry name" value="Metallo-dependent phosphatases"/>
    <property type="match status" value="1"/>
</dbReference>
<dbReference type="Proteomes" id="UP000054560">
    <property type="component" value="Unassembled WGS sequence"/>
</dbReference>
<evidence type="ECO:0000256" key="6">
    <source>
        <dbReference type="ARBA" id="ARBA00032930"/>
    </source>
</evidence>
<accession>A0A0L0FU56</accession>
<organism evidence="8 9">
    <name type="scientific">Sphaeroforma arctica JP610</name>
    <dbReference type="NCBI Taxonomy" id="667725"/>
    <lineage>
        <taxon>Eukaryota</taxon>
        <taxon>Ichthyosporea</taxon>
        <taxon>Ichthyophonida</taxon>
        <taxon>Sphaeroforma</taxon>
    </lineage>
</organism>
<sequence length="339" mass="38877">MLIEYEEKRYHLQDLSGHVRCDLEYAETTTGMFTEQCIVLAEGVYANNIFHVKVLAHPPPEKASVTRDIFRDIDLFGGERHRKELDKLAVKEKTLENTFFVILSDVWLDNESVRTKLKDLFAGYMHAVPDAFIFIGSFSEKTYGADHPRRVREGLSNLGSMIRQHQSLINVPCIFVPSAADPPGGDLLPRKPLPPAITKDIREKLPNCRFVSNPCRIRWYSQEIVIYREDVTAKMQRHCLVPLDTRETDAVHKHLVRTLMDQAHLSPLPGRLRPLQIGYEHTMRLYPHPDVLIIADKHESYDIHYEDALCFNPGSFYQSGFSFVAYWPAAKTVEPSSLS</sequence>
<evidence type="ECO:0000256" key="1">
    <source>
        <dbReference type="ARBA" id="ARBA00004123"/>
    </source>
</evidence>
<dbReference type="PANTHER" id="PTHR12708:SF0">
    <property type="entry name" value="DNA POLYMERASE EPSILON SUBUNIT 2"/>
    <property type="match status" value="1"/>
</dbReference>
<evidence type="ECO:0000256" key="2">
    <source>
        <dbReference type="ARBA" id="ARBA00009560"/>
    </source>
</evidence>
<dbReference type="GO" id="GO:0042276">
    <property type="term" value="P:error-prone translesion synthesis"/>
    <property type="evidence" value="ECO:0007669"/>
    <property type="project" value="TreeGrafter"/>
</dbReference>
<dbReference type="GO" id="GO:0006261">
    <property type="term" value="P:DNA-templated DNA replication"/>
    <property type="evidence" value="ECO:0007669"/>
    <property type="project" value="InterPro"/>
</dbReference>
<evidence type="ECO:0000313" key="8">
    <source>
        <dbReference type="EMBL" id="KNC80071.1"/>
    </source>
</evidence>
<keyword evidence="9" id="KW-1185">Reference proteome</keyword>
<comment type="similarity">
    <text evidence="2">Belongs to the DNA polymerase epsilon subunit B family.</text>
</comment>
<dbReference type="GO" id="GO:0008622">
    <property type="term" value="C:epsilon DNA polymerase complex"/>
    <property type="evidence" value="ECO:0007669"/>
    <property type="project" value="InterPro"/>
</dbReference>
<evidence type="ECO:0000259" key="7">
    <source>
        <dbReference type="Pfam" id="PF04042"/>
    </source>
</evidence>
<dbReference type="STRING" id="667725.A0A0L0FU56"/>
<evidence type="ECO:0000256" key="5">
    <source>
        <dbReference type="ARBA" id="ARBA00023242"/>
    </source>
</evidence>
<reference evidence="8 9" key="1">
    <citation type="submission" date="2011-02" db="EMBL/GenBank/DDBJ databases">
        <title>The Genome Sequence of Sphaeroforma arctica JP610.</title>
        <authorList>
            <consortium name="The Broad Institute Genome Sequencing Platform"/>
            <person name="Russ C."/>
            <person name="Cuomo C."/>
            <person name="Young S.K."/>
            <person name="Zeng Q."/>
            <person name="Gargeya S."/>
            <person name="Alvarado L."/>
            <person name="Berlin A."/>
            <person name="Chapman S.B."/>
            <person name="Chen Z."/>
            <person name="Freedman E."/>
            <person name="Gellesch M."/>
            <person name="Goldberg J."/>
            <person name="Griggs A."/>
            <person name="Gujja S."/>
            <person name="Heilman E."/>
            <person name="Heiman D."/>
            <person name="Howarth C."/>
            <person name="Mehta T."/>
            <person name="Neiman D."/>
            <person name="Pearson M."/>
            <person name="Roberts A."/>
            <person name="Saif S."/>
            <person name="Shea T."/>
            <person name="Shenoy N."/>
            <person name="Sisk P."/>
            <person name="Stolte C."/>
            <person name="Sykes S."/>
            <person name="White J."/>
            <person name="Yandava C."/>
            <person name="Burger G."/>
            <person name="Gray M.W."/>
            <person name="Holland P.W.H."/>
            <person name="King N."/>
            <person name="Lang F.B.F."/>
            <person name="Roger A.J."/>
            <person name="Ruiz-Trillo I."/>
            <person name="Haas B."/>
            <person name="Nusbaum C."/>
            <person name="Birren B."/>
        </authorList>
    </citation>
    <scope>NUCLEOTIDE SEQUENCE [LARGE SCALE GENOMIC DNA]</scope>
    <source>
        <strain evidence="8 9">JP610</strain>
    </source>
</reference>
<dbReference type="OrthoDB" id="10254730at2759"/>
<gene>
    <name evidence="8" type="ORF">SARC_07559</name>
</gene>
<keyword evidence="5" id="KW-0539">Nucleus</keyword>
<dbReference type="EMBL" id="KQ242203">
    <property type="protein sequence ID" value="KNC80071.1"/>
    <property type="molecule type" value="Genomic_DNA"/>
</dbReference>
<keyword evidence="3" id="KW-0235">DNA replication</keyword>